<sequence>MATPAAVTPVAELLNIVQYGQTGPGGALRAMHNAVVGSVVLAAATRATQVVGLIPYAVSESLGVVVDKVVVRFLYRHLLRRVILRRPVQPARTPVQTMWVPAQFRDPDSPSGATTLNEAYRQLVWFFSNQRVCTTANDVQYCRTRLAHAPLIMPDINKTYEIEFRTYTISFSQRKPPAKAVWKRLKPGKPGKDRPDDDWMSESTRGVHLGIEHWDPAVLRAFVEHVRHEHDAAHSRRAWRQQVFSLTMRATYADSVTWTPRASNNRKTLDKVALRPETRATLLDDIQTFMQSEAWYTSMGIAWNRGYLLHGDPGSGKTSIIKALSYTYQLDIYSMNLSLLTTDTQLRTAFEALPDRCMLVMEDIDCMGSLAHVRLSAASDAPQTSTKSGPTLSCLLNLMDGVASAHGRITVITTNHIELLDPALIRAGRCDLHLHLTVCNAAQIHDMCQMYIPGIHVTVPAISALLEAAADRPSAASVASMLLRNRSAKDPEQVLQELAQLLGLSTETMVGSQSLLH</sequence>
<dbReference type="GO" id="GO:0005524">
    <property type="term" value="F:ATP binding"/>
    <property type="evidence" value="ECO:0007669"/>
    <property type="project" value="UniProtKB-KW"/>
</dbReference>
<dbReference type="InterPro" id="IPR003960">
    <property type="entry name" value="ATPase_AAA_CS"/>
</dbReference>
<name>A0A2J7ZLZ9_9CHLO</name>
<dbReference type="Gene3D" id="3.40.50.300">
    <property type="entry name" value="P-loop containing nucleotide triphosphate hydrolases"/>
    <property type="match status" value="1"/>
</dbReference>
<keyword evidence="2" id="KW-0547">Nucleotide-binding</keyword>
<organism evidence="5 6">
    <name type="scientific">Tetrabaena socialis</name>
    <dbReference type="NCBI Taxonomy" id="47790"/>
    <lineage>
        <taxon>Eukaryota</taxon>
        <taxon>Viridiplantae</taxon>
        <taxon>Chlorophyta</taxon>
        <taxon>core chlorophytes</taxon>
        <taxon>Chlorophyceae</taxon>
        <taxon>CS clade</taxon>
        <taxon>Chlamydomonadales</taxon>
        <taxon>Tetrabaenaceae</taxon>
        <taxon>Tetrabaena</taxon>
    </lineage>
</organism>
<dbReference type="PROSITE" id="PS00674">
    <property type="entry name" value="AAA"/>
    <property type="match status" value="1"/>
</dbReference>
<dbReference type="GO" id="GO:0016887">
    <property type="term" value="F:ATP hydrolysis activity"/>
    <property type="evidence" value="ECO:0007669"/>
    <property type="project" value="InterPro"/>
</dbReference>
<dbReference type="EMBL" id="PGGS01000951">
    <property type="protein sequence ID" value="PNH01287.1"/>
    <property type="molecule type" value="Genomic_DNA"/>
</dbReference>
<proteinExistence type="inferred from homology"/>
<dbReference type="AlphaFoldDB" id="A0A2J7ZLZ9"/>
<dbReference type="SUPFAM" id="SSF52540">
    <property type="entry name" value="P-loop containing nucleoside triphosphate hydrolases"/>
    <property type="match status" value="1"/>
</dbReference>
<accession>A0A2J7ZLZ9</accession>
<dbReference type="Proteomes" id="UP000236333">
    <property type="component" value="Unassembled WGS sequence"/>
</dbReference>
<comment type="caution">
    <text evidence="5">The sequence shown here is derived from an EMBL/GenBank/DDBJ whole genome shotgun (WGS) entry which is preliminary data.</text>
</comment>
<dbReference type="SMART" id="SM00382">
    <property type="entry name" value="AAA"/>
    <property type="match status" value="1"/>
</dbReference>
<comment type="similarity">
    <text evidence="1">Belongs to the AAA ATPase family. BCS1 subfamily.</text>
</comment>
<dbReference type="InterPro" id="IPR050747">
    <property type="entry name" value="Mitochondrial_chaperone_BCS1"/>
</dbReference>
<evidence type="ECO:0000313" key="5">
    <source>
        <dbReference type="EMBL" id="PNH01287.1"/>
    </source>
</evidence>
<keyword evidence="2" id="KW-0067">ATP-binding</keyword>
<evidence type="ECO:0000313" key="6">
    <source>
        <dbReference type="Proteomes" id="UP000236333"/>
    </source>
</evidence>
<dbReference type="InterPro" id="IPR003593">
    <property type="entry name" value="AAA+_ATPase"/>
</dbReference>
<dbReference type="Pfam" id="PF00004">
    <property type="entry name" value="AAA"/>
    <property type="match status" value="1"/>
</dbReference>
<dbReference type="InterPro" id="IPR027417">
    <property type="entry name" value="P-loop_NTPase"/>
</dbReference>
<dbReference type="PANTHER" id="PTHR23070">
    <property type="entry name" value="BCS1 AAA-TYPE ATPASE"/>
    <property type="match status" value="1"/>
</dbReference>
<evidence type="ECO:0000256" key="1">
    <source>
        <dbReference type="ARBA" id="ARBA00007448"/>
    </source>
</evidence>
<keyword evidence="6" id="KW-1185">Reference proteome</keyword>
<reference evidence="5 6" key="1">
    <citation type="journal article" date="2017" name="Mol. Biol. Evol.">
        <title>The 4-celled Tetrabaena socialis nuclear genome reveals the essential components for genetic control of cell number at the origin of multicellularity in the volvocine lineage.</title>
        <authorList>
            <person name="Featherston J."/>
            <person name="Arakaki Y."/>
            <person name="Hanschen E.R."/>
            <person name="Ferris P.J."/>
            <person name="Michod R.E."/>
            <person name="Olson B.J.S.C."/>
            <person name="Nozaki H."/>
            <person name="Durand P.M."/>
        </authorList>
    </citation>
    <scope>NUCLEOTIDE SEQUENCE [LARGE SCALE GENOMIC DNA]</scope>
    <source>
        <strain evidence="5 6">NIES-571</strain>
    </source>
</reference>
<feature type="domain" description="AAA+ ATPase" evidence="4">
    <location>
        <begin position="303"/>
        <end position="440"/>
    </location>
</feature>
<protein>
    <submittedName>
        <fullName evidence="5">Putative mitochondrial chaperone BCS1-B</fullName>
    </submittedName>
</protein>
<evidence type="ECO:0000256" key="2">
    <source>
        <dbReference type="RuleBase" id="RU003651"/>
    </source>
</evidence>
<feature type="region of interest" description="Disordered" evidence="3">
    <location>
        <begin position="180"/>
        <end position="199"/>
    </location>
</feature>
<dbReference type="InterPro" id="IPR003959">
    <property type="entry name" value="ATPase_AAA_core"/>
</dbReference>
<evidence type="ECO:0000256" key="3">
    <source>
        <dbReference type="SAM" id="MobiDB-lite"/>
    </source>
</evidence>
<gene>
    <name evidence="5" type="ORF">TSOC_012840</name>
</gene>
<evidence type="ECO:0000259" key="4">
    <source>
        <dbReference type="SMART" id="SM00382"/>
    </source>
</evidence>
<dbReference type="OrthoDB" id="10251412at2759"/>